<proteinExistence type="predicted"/>
<sequence length="1090" mass="123815">MDWATIAHLTGVPGVGAAFALVKSTATGLENVKVHKQQCSETRGRCLSLMAALQDSSEGLEGTREIEIADEIKMIMQRLDRKLREWGSMNQLRSFLAQREIKDGLDSLNKDIDEANMRFNIMMNMEIARGQNQSKAIQERDKAEIRELLQQIVRSQDDMRMLLNMQPSRDSHPVEEVMEGLQTELMDPSLNRTEEEVFKAGLWELHKKTDKLPPLTDLTGQVDIEQQVARGRFNDVFSGWWLDREKVALRLPRTIANSPGDQRDFQREVELWRRLSHKNVTPLYGVVYQNKNLYSVSPWMHNGLVSDYLKKNPNVDRVKLLTDAAMGKTTQFFLPYIGLRFDQVNLLISENGTARLSDFGLSKFLEEASSSRVPRINHIYRHAQCDREKRATNNTNPRWSAPELLRQTGPISTYSDVWSFGMLCLEVLSGRPPYANIDLDVAVSLKVYQGELPDHPGSIAMRNGLSMQLWKLMLECWNLKPDARPSITEVKNNLIGLKGLSKEMEHLEESKLSKSSQRPTTADSMETGPSSVSSRSRMGTISSCILEDQISSPIDISTYGTSQAYSNSGAYRNDRHPSVSSVSTPSIRIDRQSPTPAPAMSVRSASAYTASTRANTLPVPQPSSLPTSIGTHFPDHRRGSTESQDGQTSPIKSVLSSNSSHLSGPVREAVTDPRMIVNLNEAGLVVSGTLEGFVQRLITRYTSRDDAEFRDVLFAAFSDFTTPEDLLGVLSRRFFEVESQHPEDRVALQYNIFLIIMDWLSNPNLPVDQQLVWQMRSFCEKALRMKTSATMYDKAKDLWDLIEARCHKNTFTLPLSPGRVRLTASQISPEHLAIALALLEGDKFKALVPADYIAHLRKHPGRNNLEALYTTNNKIGYWVKDSILHHEKATDRTDVLKFFIHTANHCLRKRNFSSLMAIASALHSAPIDRLKRTKAGLEPELQKRLKFFESIIDPSSNHRGYRDALNKAATPQERDQSIPWLAIHLKELHLVLQRFPATVEMEGRPMINFERYVMFMNHVRGVACYKPPNFEPYRSAGYLDYLETQLRNVKITPNSDDQMMTKSRLLEAREVIDHRTRRPQIEQLGFRKIR</sequence>
<dbReference type="GO" id="GO:0007265">
    <property type="term" value="P:Ras protein signal transduction"/>
    <property type="evidence" value="ECO:0007669"/>
    <property type="project" value="TreeGrafter"/>
</dbReference>
<dbReference type="PROSITE" id="PS50009">
    <property type="entry name" value="RASGEF_CAT"/>
    <property type="match status" value="1"/>
</dbReference>
<dbReference type="PROSITE" id="PS50011">
    <property type="entry name" value="PROTEIN_KINASE_DOM"/>
    <property type="match status" value="1"/>
</dbReference>
<dbReference type="GO" id="GO:0005886">
    <property type="term" value="C:plasma membrane"/>
    <property type="evidence" value="ECO:0007669"/>
    <property type="project" value="TreeGrafter"/>
</dbReference>
<evidence type="ECO:0000259" key="4">
    <source>
        <dbReference type="PROSITE" id="PS50009"/>
    </source>
</evidence>
<feature type="domain" description="Protein kinase" evidence="5">
    <location>
        <begin position="222"/>
        <end position="495"/>
    </location>
</feature>
<dbReference type="InterPro" id="IPR001245">
    <property type="entry name" value="Ser-Thr/Tyr_kinase_cat_dom"/>
</dbReference>
<evidence type="ECO:0000259" key="6">
    <source>
        <dbReference type="PROSITE" id="PS50212"/>
    </source>
</evidence>
<feature type="region of interest" description="Disordered" evidence="3">
    <location>
        <begin position="506"/>
        <end position="538"/>
    </location>
</feature>
<dbReference type="GO" id="GO:0005524">
    <property type="term" value="F:ATP binding"/>
    <property type="evidence" value="ECO:0007669"/>
    <property type="project" value="InterPro"/>
</dbReference>
<evidence type="ECO:0000313" key="8">
    <source>
        <dbReference type="Proteomes" id="UP000567179"/>
    </source>
</evidence>
<feature type="compositionally biased region" description="Low complexity" evidence="3">
    <location>
        <begin position="653"/>
        <end position="663"/>
    </location>
</feature>
<dbReference type="CDD" id="cd21037">
    <property type="entry name" value="MLKL_NTD"/>
    <property type="match status" value="1"/>
</dbReference>
<comment type="caution">
    <text evidence="7">The sequence shown here is derived from an EMBL/GenBank/DDBJ whole genome shotgun (WGS) entry which is preliminary data.</text>
</comment>
<dbReference type="GO" id="GO:0005085">
    <property type="term" value="F:guanyl-nucleotide exchange factor activity"/>
    <property type="evidence" value="ECO:0007669"/>
    <property type="project" value="UniProtKB-KW"/>
</dbReference>
<dbReference type="OrthoDB" id="4062651at2759"/>
<feature type="compositionally biased region" description="Low complexity" evidence="3">
    <location>
        <begin position="601"/>
        <end position="614"/>
    </location>
</feature>
<dbReference type="InterPro" id="IPR001895">
    <property type="entry name" value="RASGEF_cat_dom"/>
</dbReference>
<feature type="domain" description="N-terminal Ras-GEF" evidence="6">
    <location>
        <begin position="681"/>
        <end position="806"/>
    </location>
</feature>
<dbReference type="EMBL" id="JAACJJ010000001">
    <property type="protein sequence ID" value="KAF5330599.1"/>
    <property type="molecule type" value="Genomic_DNA"/>
</dbReference>
<dbReference type="Gene3D" id="1.20.870.10">
    <property type="entry name" value="Son of sevenless (SoS) protein Chain: S domain 1"/>
    <property type="match status" value="1"/>
</dbReference>
<dbReference type="Pfam" id="PF00617">
    <property type="entry name" value="RasGEF"/>
    <property type="match status" value="1"/>
</dbReference>
<dbReference type="AlphaFoldDB" id="A0A8H5FBD1"/>
<dbReference type="Gene3D" id="1.20.930.20">
    <property type="entry name" value="Adaptor protein Cbl, N-terminal domain"/>
    <property type="match status" value="1"/>
</dbReference>
<dbReference type="Proteomes" id="UP000567179">
    <property type="component" value="Unassembled WGS sequence"/>
</dbReference>
<keyword evidence="8" id="KW-1185">Reference proteome</keyword>
<dbReference type="InterPro" id="IPR008937">
    <property type="entry name" value="Ras-like_GEF"/>
</dbReference>
<dbReference type="PANTHER" id="PTHR23113:SF368">
    <property type="entry name" value="CELL DIVISION CONTROL PROTEIN 25"/>
    <property type="match status" value="1"/>
</dbReference>
<dbReference type="SUPFAM" id="SSF56112">
    <property type="entry name" value="Protein kinase-like (PK-like)"/>
    <property type="match status" value="1"/>
</dbReference>
<dbReference type="SMART" id="SM00147">
    <property type="entry name" value="RasGEF"/>
    <property type="match status" value="1"/>
</dbReference>
<dbReference type="InterPro" id="IPR011009">
    <property type="entry name" value="Kinase-like_dom_sf"/>
</dbReference>
<feature type="domain" description="Ras-GEF" evidence="4">
    <location>
        <begin position="828"/>
        <end position="1069"/>
    </location>
</feature>
<feature type="region of interest" description="Disordered" evidence="3">
    <location>
        <begin position="567"/>
        <end position="667"/>
    </location>
</feature>
<evidence type="ECO:0000256" key="2">
    <source>
        <dbReference type="PROSITE-ProRule" id="PRU00168"/>
    </source>
</evidence>
<dbReference type="InterPro" id="IPR000719">
    <property type="entry name" value="Prot_kinase_dom"/>
</dbReference>
<feature type="compositionally biased region" description="Polar residues" evidence="3">
    <location>
        <begin position="641"/>
        <end position="651"/>
    </location>
</feature>
<gene>
    <name evidence="7" type="ORF">D9619_005733</name>
</gene>
<accession>A0A8H5FBD1</accession>
<evidence type="ECO:0000313" key="7">
    <source>
        <dbReference type="EMBL" id="KAF5330599.1"/>
    </source>
</evidence>
<name>A0A8H5FBD1_9AGAR</name>
<dbReference type="GO" id="GO:0007166">
    <property type="term" value="P:cell surface receptor signaling pathway"/>
    <property type="evidence" value="ECO:0007669"/>
    <property type="project" value="InterPro"/>
</dbReference>
<dbReference type="GO" id="GO:0004672">
    <property type="term" value="F:protein kinase activity"/>
    <property type="evidence" value="ECO:0007669"/>
    <property type="project" value="InterPro"/>
</dbReference>
<evidence type="ECO:0008006" key="9">
    <source>
        <dbReference type="Google" id="ProtNLM"/>
    </source>
</evidence>
<organism evidence="7 8">
    <name type="scientific">Psilocybe cf. subviscida</name>
    <dbReference type="NCBI Taxonomy" id="2480587"/>
    <lineage>
        <taxon>Eukaryota</taxon>
        <taxon>Fungi</taxon>
        <taxon>Dikarya</taxon>
        <taxon>Basidiomycota</taxon>
        <taxon>Agaricomycotina</taxon>
        <taxon>Agaricomycetes</taxon>
        <taxon>Agaricomycetidae</taxon>
        <taxon>Agaricales</taxon>
        <taxon>Agaricineae</taxon>
        <taxon>Strophariaceae</taxon>
        <taxon>Psilocybe</taxon>
    </lineage>
</organism>
<dbReference type="InterPro" id="IPR036537">
    <property type="entry name" value="Adaptor_Cbl_N_dom_sf"/>
</dbReference>
<dbReference type="InterPro" id="IPR023578">
    <property type="entry name" value="Ras_GEF_dom_sf"/>
</dbReference>
<reference evidence="7 8" key="1">
    <citation type="journal article" date="2020" name="ISME J.">
        <title>Uncovering the hidden diversity of litter-decomposition mechanisms in mushroom-forming fungi.</title>
        <authorList>
            <person name="Floudas D."/>
            <person name="Bentzer J."/>
            <person name="Ahren D."/>
            <person name="Johansson T."/>
            <person name="Persson P."/>
            <person name="Tunlid A."/>
        </authorList>
    </citation>
    <scope>NUCLEOTIDE SEQUENCE [LARGE SCALE GENOMIC DNA]</scope>
    <source>
        <strain evidence="7 8">CBS 101986</strain>
    </source>
</reference>
<feature type="compositionally biased region" description="Polar residues" evidence="3">
    <location>
        <begin position="517"/>
        <end position="538"/>
    </location>
</feature>
<keyword evidence="1 2" id="KW-0344">Guanine-nucleotide releasing factor</keyword>
<evidence type="ECO:0000259" key="5">
    <source>
        <dbReference type="PROSITE" id="PS50011"/>
    </source>
</evidence>
<dbReference type="InterPro" id="IPR059179">
    <property type="entry name" value="MLKL-like_MCAfunc"/>
</dbReference>
<dbReference type="SUPFAM" id="SSF48366">
    <property type="entry name" value="Ras GEF"/>
    <property type="match status" value="1"/>
</dbReference>
<dbReference type="Pfam" id="PF07714">
    <property type="entry name" value="PK_Tyr_Ser-Thr"/>
    <property type="match status" value="1"/>
</dbReference>
<dbReference type="PROSITE" id="PS50212">
    <property type="entry name" value="RASGEF_NTER"/>
    <property type="match status" value="1"/>
</dbReference>
<evidence type="ECO:0000256" key="3">
    <source>
        <dbReference type="SAM" id="MobiDB-lite"/>
    </source>
</evidence>
<dbReference type="InterPro" id="IPR036964">
    <property type="entry name" value="RASGEF_cat_dom_sf"/>
</dbReference>
<protein>
    <recommendedName>
        <fullName evidence="9">Protein kinase domain-containing protein</fullName>
    </recommendedName>
</protein>
<dbReference type="PANTHER" id="PTHR23113">
    <property type="entry name" value="GUANINE NUCLEOTIDE EXCHANGE FACTOR"/>
    <property type="match status" value="1"/>
</dbReference>
<dbReference type="Gene3D" id="1.10.510.10">
    <property type="entry name" value="Transferase(Phosphotransferase) domain 1"/>
    <property type="match status" value="1"/>
</dbReference>
<dbReference type="InterPro" id="IPR000651">
    <property type="entry name" value="Ras-like_Gua-exchang_fac_N"/>
</dbReference>
<dbReference type="Gene3D" id="1.10.840.10">
    <property type="entry name" value="Ras guanine-nucleotide exchange factors catalytic domain"/>
    <property type="match status" value="1"/>
</dbReference>
<evidence type="ECO:0000256" key="1">
    <source>
        <dbReference type="ARBA" id="ARBA00022658"/>
    </source>
</evidence>